<reference evidence="3" key="2">
    <citation type="submission" date="2025-08" db="UniProtKB">
        <authorList>
            <consortium name="Ensembl"/>
        </authorList>
    </citation>
    <scope>IDENTIFICATION</scope>
</reference>
<dbReference type="SUPFAM" id="SSF56436">
    <property type="entry name" value="C-type lectin-like"/>
    <property type="match status" value="1"/>
</dbReference>
<reference evidence="3" key="3">
    <citation type="submission" date="2025-09" db="UniProtKB">
        <authorList>
            <consortium name="Ensembl"/>
        </authorList>
    </citation>
    <scope>IDENTIFICATION</scope>
</reference>
<evidence type="ECO:0000313" key="4">
    <source>
        <dbReference type="Proteomes" id="UP000472271"/>
    </source>
</evidence>
<dbReference type="SMART" id="SM00034">
    <property type="entry name" value="CLECT"/>
    <property type="match status" value="1"/>
</dbReference>
<feature type="domain" description="C-type lectin" evidence="2">
    <location>
        <begin position="144"/>
        <end position="282"/>
    </location>
</feature>
<evidence type="ECO:0000259" key="2">
    <source>
        <dbReference type="PROSITE" id="PS50041"/>
    </source>
</evidence>
<keyword evidence="1" id="KW-0175">Coiled coil</keyword>
<proteinExistence type="predicted"/>
<dbReference type="Ensembl" id="ENSSORT00005039190.1">
    <property type="protein sequence ID" value="ENSSORP00005038199.1"/>
    <property type="gene ID" value="ENSSORG00005017874.1"/>
</dbReference>
<dbReference type="InParanoid" id="A0A673BA75"/>
<evidence type="ECO:0000256" key="1">
    <source>
        <dbReference type="SAM" id="Coils"/>
    </source>
</evidence>
<dbReference type="InterPro" id="IPR016187">
    <property type="entry name" value="CTDL_fold"/>
</dbReference>
<dbReference type="AlphaFoldDB" id="A0A673BA75"/>
<dbReference type="InterPro" id="IPR001304">
    <property type="entry name" value="C-type_lectin-like"/>
</dbReference>
<dbReference type="InterPro" id="IPR050111">
    <property type="entry name" value="C-type_lectin/snaclec_domain"/>
</dbReference>
<evidence type="ECO:0000313" key="3">
    <source>
        <dbReference type="Ensembl" id="ENSSORP00005038199.1"/>
    </source>
</evidence>
<feature type="coiled-coil region" evidence="1">
    <location>
        <begin position="56"/>
        <end position="83"/>
    </location>
</feature>
<dbReference type="Pfam" id="PF00059">
    <property type="entry name" value="Lectin_C"/>
    <property type="match status" value="1"/>
</dbReference>
<dbReference type="InterPro" id="IPR016186">
    <property type="entry name" value="C-type_lectin-like/link_sf"/>
</dbReference>
<reference evidence="3" key="1">
    <citation type="submission" date="2019-06" db="EMBL/GenBank/DDBJ databases">
        <authorList>
            <consortium name="Wellcome Sanger Institute Data Sharing"/>
        </authorList>
    </citation>
    <scope>NUCLEOTIDE SEQUENCE [LARGE SCALE GENOMIC DNA]</scope>
</reference>
<accession>A0A673BA75</accession>
<dbReference type="PROSITE" id="PS50041">
    <property type="entry name" value="C_TYPE_LECTIN_2"/>
    <property type="match status" value="1"/>
</dbReference>
<dbReference type="PANTHER" id="PTHR22803">
    <property type="entry name" value="MANNOSE, PHOSPHOLIPASE, LECTIN RECEPTOR RELATED"/>
    <property type="match status" value="1"/>
</dbReference>
<keyword evidence="4" id="KW-1185">Reference proteome</keyword>
<dbReference type="Gene3D" id="3.10.100.10">
    <property type="entry name" value="Mannose-Binding Protein A, subunit A"/>
    <property type="match status" value="1"/>
</dbReference>
<protein>
    <recommendedName>
        <fullName evidence="2">C-type lectin domain-containing protein</fullName>
    </recommendedName>
</protein>
<dbReference type="Proteomes" id="UP000472271">
    <property type="component" value="Chromosome 3"/>
</dbReference>
<sequence>YCVKNFVVSHQIFSDLHTYKYIMNLMFGVICFPKILINKGNCSIYEEEGRQLNTALKLSMGKIAQLQEEKKQLNAILNSTLQNFRIVADENKQLNAQLTKSMQLQERTQRQHSILFSNRLSFLWTLCDNDTLQCSRCLPGWVEHASRCFFLSNRTKTWEDARVECIKMGGDLAIVQNTEDQVFFTSVTFQYAQQHTDFHSAWIGLQDLVKEGVYVWINGNKPPQDLTYWMPNEPNNAVVSWDTEGSGQDCVAIVPSSNHTDENWLNTWDDIVCVGNRHYLCETAALTLF</sequence>
<organism evidence="3 4">
    <name type="scientific">Sphaeramia orbicularis</name>
    <name type="common">orbiculate cardinalfish</name>
    <dbReference type="NCBI Taxonomy" id="375764"/>
    <lineage>
        <taxon>Eukaryota</taxon>
        <taxon>Metazoa</taxon>
        <taxon>Chordata</taxon>
        <taxon>Craniata</taxon>
        <taxon>Vertebrata</taxon>
        <taxon>Euteleostomi</taxon>
        <taxon>Actinopterygii</taxon>
        <taxon>Neopterygii</taxon>
        <taxon>Teleostei</taxon>
        <taxon>Neoteleostei</taxon>
        <taxon>Acanthomorphata</taxon>
        <taxon>Gobiaria</taxon>
        <taxon>Kurtiformes</taxon>
        <taxon>Apogonoidei</taxon>
        <taxon>Apogonidae</taxon>
        <taxon>Apogoninae</taxon>
        <taxon>Sphaeramia</taxon>
    </lineage>
</organism>
<name>A0A673BA75_9TELE</name>